<dbReference type="EMBL" id="MEXH01000001">
    <property type="protein sequence ID" value="OGC93243.1"/>
    <property type="molecule type" value="Genomic_DNA"/>
</dbReference>
<dbReference type="Proteomes" id="UP000178176">
    <property type="component" value="Unassembled WGS sequence"/>
</dbReference>
<proteinExistence type="predicted"/>
<accession>A0A1F4YJ20</accession>
<comment type="caution">
    <text evidence="3">The sequence shown here is derived from an EMBL/GenBank/DDBJ whole genome shotgun (WGS) entry which is preliminary data.</text>
</comment>
<keyword evidence="2" id="KW-0687">Ribonucleoprotein</keyword>
<evidence type="ECO:0008006" key="5">
    <source>
        <dbReference type="Google" id="ProtNLM"/>
    </source>
</evidence>
<dbReference type="GO" id="GO:0003735">
    <property type="term" value="F:structural constituent of ribosome"/>
    <property type="evidence" value="ECO:0007669"/>
    <property type="project" value="InterPro"/>
</dbReference>
<keyword evidence="1" id="KW-0689">Ribosomal protein</keyword>
<dbReference type="GO" id="GO:0005840">
    <property type="term" value="C:ribosome"/>
    <property type="evidence" value="ECO:0007669"/>
    <property type="project" value="UniProtKB-KW"/>
</dbReference>
<gene>
    <name evidence="3" type="ORF">A2876_05055</name>
</gene>
<protein>
    <recommendedName>
        <fullName evidence="5">50S ribosomal protein L28</fullName>
    </recommendedName>
</protein>
<sequence>MAYRCDNCGRRTQYGQTGRHGRGVAGGRWKKRAPKTKRVFRPNLHKYMGVKLCTKCLRKVKNLPVGRRVKSEVRVSAAAAAA</sequence>
<dbReference type="GO" id="GO:1990904">
    <property type="term" value="C:ribonucleoprotein complex"/>
    <property type="evidence" value="ECO:0007669"/>
    <property type="project" value="UniProtKB-KW"/>
</dbReference>
<evidence type="ECO:0000313" key="4">
    <source>
        <dbReference type="Proteomes" id="UP000178176"/>
    </source>
</evidence>
<dbReference type="Gene3D" id="2.30.170.40">
    <property type="entry name" value="Ribosomal protein L28/L24"/>
    <property type="match status" value="1"/>
</dbReference>
<dbReference type="InterPro" id="IPR034704">
    <property type="entry name" value="Ribosomal_bL28/bL31-like_sf"/>
</dbReference>
<dbReference type="AlphaFoldDB" id="A0A1F4YJ20"/>
<dbReference type="SUPFAM" id="SSF143800">
    <property type="entry name" value="L28p-like"/>
    <property type="match status" value="1"/>
</dbReference>
<reference evidence="3 4" key="1">
    <citation type="journal article" date="2016" name="Nat. Commun.">
        <title>Thousands of microbial genomes shed light on interconnected biogeochemical processes in an aquifer system.</title>
        <authorList>
            <person name="Anantharaman K."/>
            <person name="Brown C.T."/>
            <person name="Hug L.A."/>
            <person name="Sharon I."/>
            <person name="Castelle C.J."/>
            <person name="Probst A.J."/>
            <person name="Thomas B.C."/>
            <person name="Singh A."/>
            <person name="Wilkins M.J."/>
            <person name="Karaoz U."/>
            <person name="Brodie E.L."/>
            <person name="Williams K.H."/>
            <person name="Hubbard S.S."/>
            <person name="Banfield J.F."/>
        </authorList>
    </citation>
    <scope>NUCLEOTIDE SEQUENCE [LARGE SCALE GENOMIC DNA]</scope>
</reference>
<name>A0A1F4YJ20_9BACT</name>
<dbReference type="InterPro" id="IPR037147">
    <property type="entry name" value="Ribosomal_bL28_sf"/>
</dbReference>
<evidence type="ECO:0000256" key="1">
    <source>
        <dbReference type="ARBA" id="ARBA00022980"/>
    </source>
</evidence>
<evidence type="ECO:0000256" key="2">
    <source>
        <dbReference type="ARBA" id="ARBA00023274"/>
    </source>
</evidence>
<organism evidence="3 4">
    <name type="scientific">Candidatus Amesbacteria bacterium RIFCSPHIGHO2_01_FULL_48_32b</name>
    <dbReference type="NCBI Taxonomy" id="1797253"/>
    <lineage>
        <taxon>Bacteria</taxon>
        <taxon>Candidatus Amesiibacteriota</taxon>
    </lineage>
</organism>
<evidence type="ECO:0000313" key="3">
    <source>
        <dbReference type="EMBL" id="OGC93243.1"/>
    </source>
</evidence>